<dbReference type="InterPro" id="IPR032678">
    <property type="entry name" value="tRNA-synt_1_cat_dom"/>
</dbReference>
<dbReference type="SMART" id="SM00840">
    <property type="entry name" value="DALR_2"/>
    <property type="match status" value="1"/>
</dbReference>
<feature type="domain" description="Cysteinyl-tRNA synthetase class Ia DALR" evidence="15">
    <location>
        <begin position="354"/>
        <end position="417"/>
    </location>
</feature>
<sequence length="466" mass="53818">MIRVYNTLTNKKEEFVPIVTGEVKMYVCGPTVYNFFHIGNGRTFIVFDTIRRYFEYRGYKVKFIQNFTDIDDKMIKKANEEGTTVKELGDKYINEYYKDADALNIERATVNPRATEYIQEIIAFVKGLIDKGYAYEVNGDVYFSTKKFQSYGKLSGQNLDDLQLGARINVDERKNDPMDFAIWKAQKPGEPAWKSPWGMGRPGWHIECSCMVKKILGETIDIHAGGSDLVFPHHENEIAQSEALNGEPFARYWLHSAFVNVNNQKMSKSLNNFFTAREILEKYDADIIRFLMLSAHYRQQVNFSEELLESAKASVERLYNAISNLEHLLEEVQKEEMSGEEEAYLKELVKHRDKYIEKMDDDFNTADAITAIFDLIKDINTNINIGSSKSVIKASLELIRELGAPLGMLQKSTKESIEEEIERLIEQRQEARKTKNWALSDKIRDDLKARGIVLEDTPQGVRWKKI</sequence>
<dbReference type="GO" id="GO:0006423">
    <property type="term" value="P:cysteinyl-tRNA aminoacylation"/>
    <property type="evidence" value="ECO:0007669"/>
    <property type="project" value="UniProtKB-UniRule"/>
</dbReference>
<dbReference type="Pfam" id="PF01406">
    <property type="entry name" value="tRNA-synt_1e"/>
    <property type="match status" value="1"/>
</dbReference>
<evidence type="ECO:0000256" key="9">
    <source>
        <dbReference type="ARBA" id="ARBA00022840"/>
    </source>
</evidence>
<dbReference type="InterPro" id="IPR056411">
    <property type="entry name" value="CysS_C"/>
</dbReference>
<keyword evidence="4 13" id="KW-0963">Cytoplasm</keyword>
<evidence type="ECO:0000256" key="4">
    <source>
        <dbReference type="ARBA" id="ARBA00022490"/>
    </source>
</evidence>
<dbReference type="Pfam" id="PF23493">
    <property type="entry name" value="CysS_C"/>
    <property type="match status" value="1"/>
</dbReference>
<evidence type="ECO:0000256" key="6">
    <source>
        <dbReference type="ARBA" id="ARBA00022723"/>
    </source>
</evidence>
<dbReference type="GO" id="GO:0005829">
    <property type="term" value="C:cytosol"/>
    <property type="evidence" value="ECO:0007669"/>
    <property type="project" value="TreeGrafter"/>
</dbReference>
<feature type="short sequence motif" description="'HIGH' region" evidence="13">
    <location>
        <begin position="30"/>
        <end position="40"/>
    </location>
</feature>
<feature type="binding site" evidence="13">
    <location>
        <position position="268"/>
    </location>
    <ligand>
        <name>ATP</name>
        <dbReference type="ChEBI" id="CHEBI:30616"/>
    </ligand>
</feature>
<dbReference type="InterPro" id="IPR014729">
    <property type="entry name" value="Rossmann-like_a/b/a_fold"/>
</dbReference>
<dbReference type="PRINTS" id="PR00983">
    <property type="entry name" value="TRNASYNTHCYS"/>
</dbReference>
<dbReference type="EC" id="6.1.1.16" evidence="13"/>
<evidence type="ECO:0000256" key="3">
    <source>
        <dbReference type="ARBA" id="ARBA00011245"/>
    </source>
</evidence>
<keyword evidence="11 13" id="KW-0030">Aminoacyl-tRNA synthetase</keyword>
<organism evidence="16 17">
    <name type="scientific">Clostridium polyendosporum</name>
    <dbReference type="NCBI Taxonomy" id="69208"/>
    <lineage>
        <taxon>Bacteria</taxon>
        <taxon>Bacillati</taxon>
        <taxon>Bacillota</taxon>
        <taxon>Clostridia</taxon>
        <taxon>Eubacteriales</taxon>
        <taxon>Clostridiaceae</taxon>
        <taxon>Clostridium</taxon>
    </lineage>
</organism>
<accession>A0A919VFA0</accession>
<feature type="binding site" evidence="13">
    <location>
        <position position="208"/>
    </location>
    <ligand>
        <name>Zn(2+)</name>
        <dbReference type="ChEBI" id="CHEBI:29105"/>
    </ligand>
</feature>
<dbReference type="Gene3D" id="1.20.120.1910">
    <property type="entry name" value="Cysteine-tRNA ligase, C-terminal anti-codon recognition domain"/>
    <property type="match status" value="1"/>
</dbReference>
<evidence type="ECO:0000256" key="10">
    <source>
        <dbReference type="ARBA" id="ARBA00022917"/>
    </source>
</evidence>
<evidence type="ECO:0000256" key="11">
    <source>
        <dbReference type="ARBA" id="ARBA00023146"/>
    </source>
</evidence>
<comment type="subcellular location">
    <subcellularLocation>
        <location evidence="1 13">Cytoplasm</location>
    </subcellularLocation>
</comment>
<feature type="binding site" evidence="13">
    <location>
        <position position="237"/>
    </location>
    <ligand>
        <name>Zn(2+)</name>
        <dbReference type="ChEBI" id="CHEBI:29105"/>
    </ligand>
</feature>
<evidence type="ECO:0000256" key="12">
    <source>
        <dbReference type="ARBA" id="ARBA00047398"/>
    </source>
</evidence>
<evidence type="ECO:0000256" key="8">
    <source>
        <dbReference type="ARBA" id="ARBA00022833"/>
    </source>
</evidence>
<protein>
    <recommendedName>
        <fullName evidence="13">Cysteine--tRNA ligase</fullName>
        <ecNumber evidence="13">6.1.1.16</ecNumber>
    </recommendedName>
    <alternativeName>
        <fullName evidence="13">Cysteinyl-tRNA synthetase</fullName>
        <shortName evidence="13">CysRS</shortName>
    </alternativeName>
</protein>
<evidence type="ECO:0000313" key="16">
    <source>
        <dbReference type="EMBL" id="GIM30059.1"/>
    </source>
</evidence>
<comment type="cofactor">
    <cofactor evidence="13">
        <name>Zn(2+)</name>
        <dbReference type="ChEBI" id="CHEBI:29105"/>
    </cofactor>
    <text evidence="13">Binds 1 zinc ion per subunit.</text>
</comment>
<dbReference type="GO" id="GO:0005524">
    <property type="term" value="F:ATP binding"/>
    <property type="evidence" value="ECO:0007669"/>
    <property type="project" value="UniProtKB-UniRule"/>
</dbReference>
<keyword evidence="9 13" id="KW-0067">ATP-binding</keyword>
<dbReference type="InterPro" id="IPR015803">
    <property type="entry name" value="Cys-tRNA-ligase"/>
</dbReference>
<dbReference type="Pfam" id="PF09190">
    <property type="entry name" value="DALR_2"/>
    <property type="match status" value="1"/>
</dbReference>
<dbReference type="Gene3D" id="3.40.50.620">
    <property type="entry name" value="HUPs"/>
    <property type="match status" value="1"/>
</dbReference>
<reference evidence="16" key="1">
    <citation type="submission" date="2021-03" db="EMBL/GenBank/DDBJ databases">
        <title>Taxonomic study of Clostridium polyendosporum from meadow-gley soil under rice.</title>
        <authorList>
            <person name="Kobayashi H."/>
            <person name="Tanizawa Y."/>
            <person name="Yagura M."/>
        </authorList>
    </citation>
    <scope>NUCLEOTIDE SEQUENCE</scope>
    <source>
        <strain evidence="16">JCM 30710</strain>
    </source>
</reference>
<comment type="similarity">
    <text evidence="2 13">Belongs to the class-I aminoacyl-tRNA synthetase family.</text>
</comment>
<feature type="short sequence motif" description="'KMSKS' region" evidence="13">
    <location>
        <begin position="265"/>
        <end position="269"/>
    </location>
</feature>
<dbReference type="InterPro" id="IPR009080">
    <property type="entry name" value="tRNAsynth_Ia_anticodon-bd"/>
</dbReference>
<dbReference type="CDD" id="cd00672">
    <property type="entry name" value="CysRS_core"/>
    <property type="match status" value="1"/>
</dbReference>
<proteinExistence type="inferred from homology"/>
<evidence type="ECO:0000256" key="5">
    <source>
        <dbReference type="ARBA" id="ARBA00022598"/>
    </source>
</evidence>
<dbReference type="InterPro" id="IPR015273">
    <property type="entry name" value="Cys-tRNA-synt_Ia_DALR"/>
</dbReference>
<dbReference type="PANTHER" id="PTHR10890">
    <property type="entry name" value="CYSTEINYL-TRNA SYNTHETASE"/>
    <property type="match status" value="1"/>
</dbReference>
<comment type="catalytic activity">
    <reaction evidence="12 13">
        <text>tRNA(Cys) + L-cysteine + ATP = L-cysteinyl-tRNA(Cys) + AMP + diphosphate</text>
        <dbReference type="Rhea" id="RHEA:17773"/>
        <dbReference type="Rhea" id="RHEA-COMP:9661"/>
        <dbReference type="Rhea" id="RHEA-COMP:9679"/>
        <dbReference type="ChEBI" id="CHEBI:30616"/>
        <dbReference type="ChEBI" id="CHEBI:33019"/>
        <dbReference type="ChEBI" id="CHEBI:35235"/>
        <dbReference type="ChEBI" id="CHEBI:78442"/>
        <dbReference type="ChEBI" id="CHEBI:78517"/>
        <dbReference type="ChEBI" id="CHEBI:456215"/>
        <dbReference type="EC" id="6.1.1.16"/>
    </reaction>
</comment>
<comment type="caution">
    <text evidence="16">The sequence shown here is derived from an EMBL/GenBank/DDBJ whole genome shotgun (WGS) entry which is preliminary data.</text>
</comment>
<name>A0A919VFA0_9CLOT</name>
<evidence type="ECO:0000256" key="14">
    <source>
        <dbReference type="SAM" id="Coils"/>
    </source>
</evidence>
<keyword evidence="17" id="KW-1185">Reference proteome</keyword>
<dbReference type="HAMAP" id="MF_00041">
    <property type="entry name" value="Cys_tRNA_synth"/>
    <property type="match status" value="1"/>
</dbReference>
<keyword evidence="6 13" id="KW-0479">Metal-binding</keyword>
<feature type="coiled-coil region" evidence="14">
    <location>
        <begin position="308"/>
        <end position="342"/>
    </location>
</feature>
<keyword evidence="7 13" id="KW-0547">Nucleotide-binding</keyword>
<dbReference type="FunFam" id="3.40.50.620:FF:000009">
    <property type="entry name" value="Cysteine--tRNA ligase"/>
    <property type="match status" value="1"/>
</dbReference>
<evidence type="ECO:0000256" key="1">
    <source>
        <dbReference type="ARBA" id="ARBA00004496"/>
    </source>
</evidence>
<dbReference type="SUPFAM" id="SSF47323">
    <property type="entry name" value="Anticodon-binding domain of a subclass of class I aminoacyl-tRNA synthetases"/>
    <property type="match status" value="1"/>
</dbReference>
<feature type="binding site" evidence="13">
    <location>
        <position position="28"/>
    </location>
    <ligand>
        <name>Zn(2+)</name>
        <dbReference type="ChEBI" id="CHEBI:29105"/>
    </ligand>
</feature>
<keyword evidence="10 13" id="KW-0648">Protein biosynthesis</keyword>
<dbReference type="NCBIfam" id="TIGR00435">
    <property type="entry name" value="cysS"/>
    <property type="match status" value="1"/>
</dbReference>
<evidence type="ECO:0000259" key="15">
    <source>
        <dbReference type="SMART" id="SM00840"/>
    </source>
</evidence>
<evidence type="ECO:0000256" key="7">
    <source>
        <dbReference type="ARBA" id="ARBA00022741"/>
    </source>
</evidence>
<keyword evidence="14" id="KW-0175">Coiled coil</keyword>
<keyword evidence="5 13" id="KW-0436">Ligase</keyword>
<dbReference type="PANTHER" id="PTHR10890:SF3">
    <property type="entry name" value="CYSTEINE--TRNA LIGASE, CYTOPLASMIC"/>
    <property type="match status" value="1"/>
</dbReference>
<evidence type="ECO:0000256" key="13">
    <source>
        <dbReference type="HAMAP-Rule" id="MF_00041"/>
    </source>
</evidence>
<dbReference type="GO" id="GO:0008270">
    <property type="term" value="F:zinc ion binding"/>
    <property type="evidence" value="ECO:0007669"/>
    <property type="project" value="UniProtKB-UniRule"/>
</dbReference>
<dbReference type="GO" id="GO:0004817">
    <property type="term" value="F:cysteine-tRNA ligase activity"/>
    <property type="evidence" value="ECO:0007669"/>
    <property type="project" value="UniProtKB-UniRule"/>
</dbReference>
<gene>
    <name evidence="13 16" type="primary">cysS</name>
    <name evidence="16" type="ORF">CPJCM30710_27250</name>
</gene>
<dbReference type="AlphaFoldDB" id="A0A919VFA0"/>
<dbReference type="EMBL" id="BOPZ01000026">
    <property type="protein sequence ID" value="GIM30059.1"/>
    <property type="molecule type" value="Genomic_DNA"/>
</dbReference>
<evidence type="ECO:0000256" key="2">
    <source>
        <dbReference type="ARBA" id="ARBA00005594"/>
    </source>
</evidence>
<comment type="subunit">
    <text evidence="3 13">Monomer.</text>
</comment>
<dbReference type="InterPro" id="IPR024909">
    <property type="entry name" value="Cys-tRNA/MSH_ligase"/>
</dbReference>
<dbReference type="SUPFAM" id="SSF52374">
    <property type="entry name" value="Nucleotidylyl transferase"/>
    <property type="match status" value="1"/>
</dbReference>
<evidence type="ECO:0000313" key="17">
    <source>
        <dbReference type="Proteomes" id="UP000679179"/>
    </source>
</evidence>
<dbReference type="Proteomes" id="UP000679179">
    <property type="component" value="Unassembled WGS sequence"/>
</dbReference>
<feature type="binding site" evidence="13">
    <location>
        <position position="233"/>
    </location>
    <ligand>
        <name>Zn(2+)</name>
        <dbReference type="ChEBI" id="CHEBI:29105"/>
    </ligand>
</feature>
<keyword evidence="8 13" id="KW-0862">Zinc</keyword>